<keyword evidence="1 3" id="KW-0378">Hydrolase</keyword>
<comment type="caution">
    <text evidence="3">The sequence shown here is derived from an EMBL/GenBank/DDBJ whole genome shotgun (WGS) entry which is preliminary data.</text>
</comment>
<accession>A0ABW4IC14</accession>
<evidence type="ECO:0000259" key="2">
    <source>
        <dbReference type="Pfam" id="PF00326"/>
    </source>
</evidence>
<dbReference type="InterPro" id="IPR001375">
    <property type="entry name" value="Peptidase_S9_cat"/>
</dbReference>
<dbReference type="GO" id="GO:0016787">
    <property type="term" value="F:hydrolase activity"/>
    <property type="evidence" value="ECO:0007669"/>
    <property type="project" value="UniProtKB-KW"/>
</dbReference>
<feature type="domain" description="Peptidase S9 prolyl oligopeptidase catalytic" evidence="2">
    <location>
        <begin position="356"/>
        <end position="568"/>
    </location>
</feature>
<sequence>MFIKSLKTNETYALTTFEGKSIRDYCWVGDHYLVMIAEDIACKEFGLYTSTVNGSRQEEIVLSNTISKLDFIQNNNKSGDKEILFCMNERTPDNTDVYRLNVETSVKQMIIENPGNVIEWYADENNNIRLARGSKGTNEVWYYRSANANAVFKQMMSNYFTTSIQPIMFIRNKEHRLYALSNIGRDKYALVEFNCDEGKEEKLIFECKKADLIKAAFSKKLNTITYVSTNLDKRKTFFLQDTTEMHYKNIRKALKSEIIEVKDHDEDENNYILFGYTDKTPGAYYLYNLEKKSLLKIGEVNSDIISSDMADMQPVSYKSRDGQQIHGYLTISKANVHRKPPLVVLVHDGPYCRDVWGYNAEVQFLANRGFAVFQMNFRGSTGYGKQFYEAGFGQWDKAIQNDIEDGVKWLMSQSLVDPDRIAVYGKGFGGFSAFNQSIQLPGFYKCAVSYSGFLNLFTYMKGIPAYYNPHHQIIEKVIGSPIKNVEQIKAASPIFQSDKIGIPIMIFQGGKDSKANANETSQFVKELKKQQKQVTYILKEEEGHQISNLNNKVYFYKHLESFLEKNMSQKIQ</sequence>
<dbReference type="PANTHER" id="PTHR42776:SF27">
    <property type="entry name" value="DIPEPTIDYL PEPTIDASE FAMILY MEMBER 6"/>
    <property type="match status" value="1"/>
</dbReference>
<dbReference type="EC" id="3.4.-.-" evidence="3"/>
<dbReference type="PANTHER" id="PTHR42776">
    <property type="entry name" value="SERINE PEPTIDASE S9 FAMILY MEMBER"/>
    <property type="match status" value="1"/>
</dbReference>
<evidence type="ECO:0000313" key="3">
    <source>
        <dbReference type="EMBL" id="MFD1629524.1"/>
    </source>
</evidence>
<keyword evidence="4" id="KW-1185">Reference proteome</keyword>
<dbReference type="RefSeq" id="WP_379661905.1">
    <property type="nucleotide sequence ID" value="NZ_JBHUDG010000005.1"/>
</dbReference>
<proteinExistence type="predicted"/>
<evidence type="ECO:0000313" key="4">
    <source>
        <dbReference type="Proteomes" id="UP001597118"/>
    </source>
</evidence>
<name>A0ABW4IC14_9SPHI</name>
<organism evidence="3 4">
    <name type="scientific">Pseudopedobacter beijingensis</name>
    <dbReference type="NCBI Taxonomy" id="1207056"/>
    <lineage>
        <taxon>Bacteria</taxon>
        <taxon>Pseudomonadati</taxon>
        <taxon>Bacteroidota</taxon>
        <taxon>Sphingobacteriia</taxon>
        <taxon>Sphingobacteriales</taxon>
        <taxon>Sphingobacteriaceae</taxon>
        <taxon>Pseudopedobacter</taxon>
    </lineage>
</organism>
<dbReference type="SUPFAM" id="SSF50993">
    <property type="entry name" value="Peptidase/esterase 'gauge' domain"/>
    <property type="match status" value="1"/>
</dbReference>
<dbReference type="EMBL" id="JBHUDG010000005">
    <property type="protein sequence ID" value="MFD1629524.1"/>
    <property type="molecule type" value="Genomic_DNA"/>
</dbReference>
<dbReference type="InterPro" id="IPR029058">
    <property type="entry name" value="AB_hydrolase_fold"/>
</dbReference>
<dbReference type="Pfam" id="PF00326">
    <property type="entry name" value="Peptidase_S9"/>
    <property type="match status" value="1"/>
</dbReference>
<gene>
    <name evidence="3" type="ORF">ACFSAH_06525</name>
</gene>
<reference evidence="4" key="1">
    <citation type="journal article" date="2019" name="Int. J. Syst. Evol. Microbiol.">
        <title>The Global Catalogue of Microorganisms (GCM) 10K type strain sequencing project: providing services to taxonomists for standard genome sequencing and annotation.</title>
        <authorList>
            <consortium name="The Broad Institute Genomics Platform"/>
            <consortium name="The Broad Institute Genome Sequencing Center for Infectious Disease"/>
            <person name="Wu L."/>
            <person name="Ma J."/>
        </authorList>
    </citation>
    <scope>NUCLEOTIDE SEQUENCE [LARGE SCALE GENOMIC DNA]</scope>
    <source>
        <strain evidence="4">CCUG 53762</strain>
    </source>
</reference>
<evidence type="ECO:0000256" key="1">
    <source>
        <dbReference type="ARBA" id="ARBA00022801"/>
    </source>
</evidence>
<dbReference type="Gene3D" id="3.40.50.1820">
    <property type="entry name" value="alpha/beta hydrolase"/>
    <property type="match status" value="1"/>
</dbReference>
<dbReference type="Proteomes" id="UP001597118">
    <property type="component" value="Unassembled WGS sequence"/>
</dbReference>
<dbReference type="SUPFAM" id="SSF53474">
    <property type="entry name" value="alpha/beta-Hydrolases"/>
    <property type="match status" value="1"/>
</dbReference>
<protein>
    <submittedName>
        <fullName evidence="3">Alpha/beta hydrolase family protein</fullName>
        <ecNumber evidence="3">3.4.-.-</ecNumber>
    </submittedName>
</protein>